<protein>
    <submittedName>
        <fullName evidence="2">Uncharacterized protein</fullName>
    </submittedName>
</protein>
<evidence type="ECO:0000256" key="1">
    <source>
        <dbReference type="SAM" id="Phobius"/>
    </source>
</evidence>
<evidence type="ECO:0000313" key="2">
    <source>
        <dbReference type="EMBL" id="MEW9500967.1"/>
    </source>
</evidence>
<accession>A0ABV3Q0W1</accession>
<organism evidence="2 3">
    <name type="scientific">Jeotgalibacillus marinus</name>
    <dbReference type="NCBI Taxonomy" id="86667"/>
    <lineage>
        <taxon>Bacteria</taxon>
        <taxon>Bacillati</taxon>
        <taxon>Bacillota</taxon>
        <taxon>Bacilli</taxon>
        <taxon>Bacillales</taxon>
        <taxon>Caryophanaceae</taxon>
        <taxon>Jeotgalibacillus</taxon>
    </lineage>
</organism>
<dbReference type="EMBL" id="JBFMIA010000002">
    <property type="protein sequence ID" value="MEW9500967.1"/>
    <property type="molecule type" value="Genomic_DNA"/>
</dbReference>
<reference evidence="2 3" key="1">
    <citation type="journal article" date="1979" name="Int. J. Syst. Evol. Microbiol.">
        <title>Bacillus globisporus subsp. marinus subsp. nov.</title>
        <authorList>
            <person name="Liu H."/>
        </authorList>
    </citation>
    <scope>NUCLEOTIDE SEQUENCE [LARGE SCALE GENOMIC DNA]</scope>
    <source>
        <strain evidence="2 3">DSM 1297</strain>
    </source>
</reference>
<proteinExistence type="predicted"/>
<name>A0ABV3Q0W1_9BACL</name>
<keyword evidence="3" id="KW-1185">Reference proteome</keyword>
<comment type="caution">
    <text evidence="2">The sequence shown here is derived from an EMBL/GenBank/DDBJ whole genome shotgun (WGS) entry which is preliminary data.</text>
</comment>
<keyword evidence="1" id="KW-0472">Membrane</keyword>
<sequence>MRLKRPAKYGLYMIILSLLILVFNLLFLLPKYDSASLDSYLEEKIAWKNEEDSVITDAYKIYGGNENELYLWYEFEEWNREKQEVVARGSSPMVVLLNEQREAVGHTTLRDGDEYVNNMKELVPFFVRMRMTTGDVPRSIEHAIEIQQADLPPEEEEELQLDEPSD</sequence>
<feature type="transmembrane region" description="Helical" evidence="1">
    <location>
        <begin position="9"/>
        <end position="29"/>
    </location>
</feature>
<dbReference type="Proteomes" id="UP001556040">
    <property type="component" value="Unassembled WGS sequence"/>
</dbReference>
<evidence type="ECO:0000313" key="3">
    <source>
        <dbReference type="Proteomes" id="UP001556040"/>
    </source>
</evidence>
<keyword evidence="1" id="KW-0812">Transmembrane</keyword>
<gene>
    <name evidence="2" type="ORF">AB1471_04015</name>
</gene>
<keyword evidence="1" id="KW-1133">Transmembrane helix</keyword>
<dbReference type="RefSeq" id="WP_367778311.1">
    <property type="nucleotide sequence ID" value="NZ_JBFMIA010000002.1"/>
</dbReference>